<keyword evidence="4" id="KW-1185">Reference proteome</keyword>
<sequence length="486" mass="58179">MNNFAIQRIEKDFKEVLKMDMMNDSLCSLQVVNFQSYPKMFLINVIIMPHSGAFKGYKYKVRIHVTDKFPFQPIKMISSTKLYHPNINQIDKQIYLKSLDEENWNSTNTDRLYTLMLQLRYLFVEPDMSFVPQNPENIRCGLLYNAKSQEFFQKLQLSLQELQFNNYNSLNYNKQNNNNYKYDNNNNYRVYINNQGYINNNINESNLYCQGEVQKGFIKEFNQDYNENFSPIQQQQQLNQNDQQNHQQFNQQDQFLQQQQCQQKINNQCLHQMRQIYQKQQSQKFILNNCLDLEEVSDAETYTMHEEQNFQNYINYNNLNNGGNLDQNDDEIDLNQNNYDTNGSYNNKHINDQNMNQTWFQQNNNYNNGDILDEYGSFQNNNNIIQKQNNLIQQQQQMNIFKNQDDQQFGKSSSENTDQLYRFDIIGNNHANNGNNNENDEQIKKNQQQKEQMKVVSLKLHPKKRKRPNYIPDIGEGFQIKTRLYI</sequence>
<feature type="region of interest" description="Disordered" evidence="1">
    <location>
        <begin position="428"/>
        <end position="451"/>
    </location>
</feature>
<feature type="compositionally biased region" description="Low complexity" evidence="1">
    <location>
        <begin position="428"/>
        <end position="437"/>
    </location>
</feature>
<feature type="domain" description="UBC core" evidence="2">
    <location>
        <begin position="4"/>
        <end position="164"/>
    </location>
</feature>
<evidence type="ECO:0000256" key="1">
    <source>
        <dbReference type="SAM" id="MobiDB-lite"/>
    </source>
</evidence>
<dbReference type="Proteomes" id="UP000054937">
    <property type="component" value="Unassembled WGS sequence"/>
</dbReference>
<gene>
    <name evidence="3" type="ORF">PPERSA_08759</name>
</gene>
<dbReference type="InterPro" id="IPR016135">
    <property type="entry name" value="UBQ-conjugating_enzyme/RWD"/>
</dbReference>
<dbReference type="Gene3D" id="3.10.110.10">
    <property type="entry name" value="Ubiquitin Conjugating Enzyme"/>
    <property type="match status" value="1"/>
</dbReference>
<dbReference type="AlphaFoldDB" id="A0A0V0R7K5"/>
<accession>A0A0V0R7K5</accession>
<evidence type="ECO:0000259" key="2">
    <source>
        <dbReference type="PROSITE" id="PS50127"/>
    </source>
</evidence>
<dbReference type="InterPro" id="IPR000608">
    <property type="entry name" value="UBC"/>
</dbReference>
<evidence type="ECO:0000313" key="4">
    <source>
        <dbReference type="Proteomes" id="UP000054937"/>
    </source>
</evidence>
<proteinExistence type="predicted"/>
<protein>
    <submittedName>
        <fullName evidence="3">Ubiquitin-conjugating enzyme/RWD-like protein</fullName>
    </submittedName>
</protein>
<dbReference type="SUPFAM" id="SSF54495">
    <property type="entry name" value="UBC-like"/>
    <property type="match status" value="1"/>
</dbReference>
<dbReference type="OrthoDB" id="10668211at2759"/>
<evidence type="ECO:0000313" key="3">
    <source>
        <dbReference type="EMBL" id="KRX10457.1"/>
    </source>
</evidence>
<organism evidence="3 4">
    <name type="scientific">Pseudocohnilembus persalinus</name>
    <name type="common">Ciliate</name>
    <dbReference type="NCBI Taxonomy" id="266149"/>
    <lineage>
        <taxon>Eukaryota</taxon>
        <taxon>Sar</taxon>
        <taxon>Alveolata</taxon>
        <taxon>Ciliophora</taxon>
        <taxon>Intramacronucleata</taxon>
        <taxon>Oligohymenophorea</taxon>
        <taxon>Scuticociliatia</taxon>
        <taxon>Philasterida</taxon>
        <taxon>Pseudocohnilembidae</taxon>
        <taxon>Pseudocohnilembus</taxon>
    </lineage>
</organism>
<dbReference type="SMART" id="SM00212">
    <property type="entry name" value="UBCc"/>
    <property type="match status" value="1"/>
</dbReference>
<dbReference type="Pfam" id="PF00179">
    <property type="entry name" value="UQ_con"/>
    <property type="match status" value="1"/>
</dbReference>
<comment type="caution">
    <text evidence="3">The sequence shown here is derived from an EMBL/GenBank/DDBJ whole genome shotgun (WGS) entry which is preliminary data.</text>
</comment>
<dbReference type="InParanoid" id="A0A0V0R7K5"/>
<reference evidence="3 4" key="1">
    <citation type="journal article" date="2015" name="Sci. Rep.">
        <title>Genome of the facultative scuticociliatosis pathogen Pseudocohnilembus persalinus provides insight into its virulence through horizontal gene transfer.</title>
        <authorList>
            <person name="Xiong J."/>
            <person name="Wang G."/>
            <person name="Cheng J."/>
            <person name="Tian M."/>
            <person name="Pan X."/>
            <person name="Warren A."/>
            <person name="Jiang C."/>
            <person name="Yuan D."/>
            <person name="Miao W."/>
        </authorList>
    </citation>
    <scope>NUCLEOTIDE SEQUENCE [LARGE SCALE GENOMIC DNA]</scope>
    <source>
        <strain evidence="3">36N120E</strain>
    </source>
</reference>
<dbReference type="PROSITE" id="PS50127">
    <property type="entry name" value="UBC_2"/>
    <property type="match status" value="1"/>
</dbReference>
<name>A0A0V0R7K5_PSEPJ</name>
<dbReference type="EMBL" id="LDAU01000027">
    <property type="protein sequence ID" value="KRX10457.1"/>
    <property type="molecule type" value="Genomic_DNA"/>
</dbReference>